<organism evidence="4">
    <name type="scientific">Anisakis simplex</name>
    <name type="common">Herring worm</name>
    <dbReference type="NCBI Taxonomy" id="6269"/>
    <lineage>
        <taxon>Eukaryota</taxon>
        <taxon>Metazoa</taxon>
        <taxon>Ecdysozoa</taxon>
        <taxon>Nematoda</taxon>
        <taxon>Chromadorea</taxon>
        <taxon>Rhabditida</taxon>
        <taxon>Spirurina</taxon>
        <taxon>Ascaridomorpha</taxon>
        <taxon>Ascaridoidea</taxon>
        <taxon>Anisakidae</taxon>
        <taxon>Anisakis</taxon>
        <taxon>Anisakis simplex complex</taxon>
    </lineage>
</organism>
<evidence type="ECO:0000259" key="1">
    <source>
        <dbReference type="PROSITE" id="PS50836"/>
    </source>
</evidence>
<dbReference type="PROSITE" id="PS50836">
    <property type="entry name" value="DOMON"/>
    <property type="match status" value="1"/>
</dbReference>
<dbReference type="Pfam" id="PF03351">
    <property type="entry name" value="DOMON"/>
    <property type="match status" value="1"/>
</dbReference>
<dbReference type="EMBL" id="UYRR01034577">
    <property type="protein sequence ID" value="VDK61452.1"/>
    <property type="molecule type" value="Genomic_DNA"/>
</dbReference>
<evidence type="ECO:0000313" key="2">
    <source>
        <dbReference type="EMBL" id="VDK61452.1"/>
    </source>
</evidence>
<reference evidence="4" key="1">
    <citation type="submission" date="2017-02" db="UniProtKB">
        <authorList>
            <consortium name="WormBaseParasite"/>
        </authorList>
    </citation>
    <scope>IDENTIFICATION</scope>
</reference>
<evidence type="ECO:0000313" key="3">
    <source>
        <dbReference type="Proteomes" id="UP000267096"/>
    </source>
</evidence>
<evidence type="ECO:0000313" key="4">
    <source>
        <dbReference type="WBParaSite" id="ASIM_0001839101-mRNA-1"/>
    </source>
</evidence>
<feature type="domain" description="DOMON" evidence="1">
    <location>
        <begin position="147"/>
        <end position="197"/>
    </location>
</feature>
<dbReference type="CDD" id="cd09631">
    <property type="entry name" value="DOMON_DOH"/>
    <property type="match status" value="1"/>
</dbReference>
<dbReference type="AlphaFoldDB" id="A0A0M3KBP4"/>
<dbReference type="InterPro" id="IPR045266">
    <property type="entry name" value="DOH_DOMON"/>
</dbReference>
<protein>
    <submittedName>
        <fullName evidence="4">DOMON domain-containing protein</fullName>
    </submittedName>
</protein>
<dbReference type="WBParaSite" id="ASIM_0001839101-mRNA-1">
    <property type="protein sequence ID" value="ASIM_0001839101-mRNA-1"/>
    <property type="gene ID" value="ASIM_0001839101"/>
</dbReference>
<gene>
    <name evidence="2" type="ORF">ASIM_LOCUS17792</name>
</gene>
<proteinExistence type="predicted"/>
<name>A0A0M3KBP4_ANISI</name>
<keyword evidence="3" id="KW-1185">Reference proteome</keyword>
<sequence>MRQVFSRAPCAACAKPSCACLEGYARMKDKCIFWGDCPSSASSATAKPKHTTTHSPSEAIEDISVIEPQIDEVRSDAVVDSSSKPAFPPIRASAVKSAYPQQSGKQQTQRPAALTSHNLLNSTDKESNVVGDVCYGDWRWPVGCRDCDYRVSWNYLDDTDEIEFSVETRAPSNWWTGIGFSPTGTMLPQSWVNLKVE</sequence>
<dbReference type="Proteomes" id="UP000267096">
    <property type="component" value="Unassembled WGS sequence"/>
</dbReference>
<dbReference type="OrthoDB" id="5849344at2759"/>
<dbReference type="PANTHER" id="PTHR46901:SF2">
    <property type="entry name" value="GH04942P"/>
    <property type="match status" value="1"/>
</dbReference>
<dbReference type="InterPro" id="IPR005018">
    <property type="entry name" value="DOMON_domain"/>
</dbReference>
<reference evidence="2 3" key="2">
    <citation type="submission" date="2018-11" db="EMBL/GenBank/DDBJ databases">
        <authorList>
            <consortium name="Pathogen Informatics"/>
        </authorList>
    </citation>
    <scope>NUCLEOTIDE SEQUENCE [LARGE SCALE GENOMIC DNA]</scope>
</reference>
<dbReference type="PANTHER" id="PTHR46901">
    <property type="entry name" value="GH04942P"/>
    <property type="match status" value="1"/>
</dbReference>
<accession>A0A0M3KBP4</accession>